<name>A0ABT3ZMZ4_9BURK</name>
<gene>
    <name evidence="1" type="ORF">OVY01_11835</name>
</gene>
<reference evidence="1" key="1">
    <citation type="submission" date="2022-11" db="EMBL/GenBank/DDBJ databases">
        <title>Robbsia betulipollinis sp. nov., isolated from pollen of birch (Betula pendula).</title>
        <authorList>
            <person name="Shi H."/>
            <person name="Ambika Manirajan B."/>
            <person name="Ratering S."/>
            <person name="Geissler-Plaum R."/>
            <person name="Schnell S."/>
        </authorList>
    </citation>
    <scope>NUCLEOTIDE SEQUENCE</scope>
    <source>
        <strain evidence="1">Bb-Pol-6</strain>
    </source>
</reference>
<proteinExistence type="predicted"/>
<dbReference type="EMBL" id="JAPMXC010000002">
    <property type="protein sequence ID" value="MCY0387913.1"/>
    <property type="molecule type" value="Genomic_DNA"/>
</dbReference>
<sequence length="257" mass="29305">MAKQSPPKQKKPKFTRSAQEDGFLQVLAGISLIETSGVLTWNDVANTFDCMNDEHFDGFWRARFGPVFGRTCAWNMFSTGAEFLLKGLMLSFNRPIRTAKKARSYPSNLTKSGIEQWAADYKDEEPDVWVGNYKTMGDFFHMPPKSEPAHVFIDTIEAVFEILRGRAAPDALERLESDRLLVFAAYDLLRGAIRNRDAHAYVPNARQAHNNLRQAVFLPTMQCLIKWLPRQNDLREAYKNAARYVEDAGSVHLDFLP</sequence>
<accession>A0ABT3ZMZ4</accession>
<evidence type="ECO:0000313" key="2">
    <source>
        <dbReference type="Proteomes" id="UP001082899"/>
    </source>
</evidence>
<dbReference type="Proteomes" id="UP001082899">
    <property type="component" value="Unassembled WGS sequence"/>
</dbReference>
<organism evidence="1 2">
    <name type="scientific">Robbsia betulipollinis</name>
    <dbReference type="NCBI Taxonomy" id="2981849"/>
    <lineage>
        <taxon>Bacteria</taxon>
        <taxon>Pseudomonadati</taxon>
        <taxon>Pseudomonadota</taxon>
        <taxon>Betaproteobacteria</taxon>
        <taxon>Burkholderiales</taxon>
        <taxon>Burkholderiaceae</taxon>
        <taxon>Robbsia</taxon>
    </lineage>
</organism>
<comment type="caution">
    <text evidence="1">The sequence shown here is derived from an EMBL/GenBank/DDBJ whole genome shotgun (WGS) entry which is preliminary data.</text>
</comment>
<protein>
    <submittedName>
        <fullName evidence="1">Uncharacterized protein</fullName>
    </submittedName>
</protein>
<evidence type="ECO:0000313" key="1">
    <source>
        <dbReference type="EMBL" id="MCY0387913.1"/>
    </source>
</evidence>
<dbReference type="RefSeq" id="WP_267847771.1">
    <property type="nucleotide sequence ID" value="NZ_JAPMXC010000002.1"/>
</dbReference>
<keyword evidence="2" id="KW-1185">Reference proteome</keyword>